<proteinExistence type="predicted"/>
<feature type="compositionally biased region" description="Low complexity" evidence="1">
    <location>
        <begin position="157"/>
        <end position="176"/>
    </location>
</feature>
<feature type="region of interest" description="Disordered" evidence="1">
    <location>
        <begin position="154"/>
        <end position="177"/>
    </location>
</feature>
<keyword evidence="3" id="KW-1185">Reference proteome</keyword>
<gene>
    <name evidence="2" type="primary">RvY_02632-1</name>
    <name evidence="2" type="synonym">RvY_02632.1</name>
    <name evidence="2" type="ORF">RvY_02632</name>
</gene>
<comment type="caution">
    <text evidence="2">The sequence shown here is derived from an EMBL/GenBank/DDBJ whole genome shotgun (WGS) entry which is preliminary data.</text>
</comment>
<feature type="region of interest" description="Disordered" evidence="1">
    <location>
        <begin position="464"/>
        <end position="484"/>
    </location>
</feature>
<feature type="region of interest" description="Disordered" evidence="1">
    <location>
        <begin position="70"/>
        <end position="113"/>
    </location>
</feature>
<evidence type="ECO:0000256" key="1">
    <source>
        <dbReference type="SAM" id="MobiDB-lite"/>
    </source>
</evidence>
<dbReference type="Proteomes" id="UP000186922">
    <property type="component" value="Unassembled WGS sequence"/>
</dbReference>
<evidence type="ECO:0000313" key="2">
    <source>
        <dbReference type="EMBL" id="GAU90177.1"/>
    </source>
</evidence>
<accession>A0A1D1USG4</accession>
<dbReference type="EMBL" id="BDGG01000001">
    <property type="protein sequence ID" value="GAU90177.1"/>
    <property type="molecule type" value="Genomic_DNA"/>
</dbReference>
<evidence type="ECO:0000313" key="3">
    <source>
        <dbReference type="Proteomes" id="UP000186922"/>
    </source>
</evidence>
<reference evidence="2 3" key="1">
    <citation type="journal article" date="2016" name="Nat. Commun.">
        <title>Extremotolerant tardigrade genome and improved radiotolerance of human cultured cells by tardigrade-unique protein.</title>
        <authorList>
            <person name="Hashimoto T."/>
            <person name="Horikawa D.D."/>
            <person name="Saito Y."/>
            <person name="Kuwahara H."/>
            <person name="Kozuka-Hata H."/>
            <person name="Shin-I T."/>
            <person name="Minakuchi Y."/>
            <person name="Ohishi K."/>
            <person name="Motoyama A."/>
            <person name="Aizu T."/>
            <person name="Enomoto A."/>
            <person name="Kondo K."/>
            <person name="Tanaka S."/>
            <person name="Hara Y."/>
            <person name="Koshikawa S."/>
            <person name="Sagara H."/>
            <person name="Miura T."/>
            <person name="Yokobori S."/>
            <person name="Miyagawa K."/>
            <person name="Suzuki Y."/>
            <person name="Kubo T."/>
            <person name="Oyama M."/>
            <person name="Kohara Y."/>
            <person name="Fujiyama A."/>
            <person name="Arakawa K."/>
            <person name="Katayama T."/>
            <person name="Toyoda A."/>
            <person name="Kunieda T."/>
        </authorList>
    </citation>
    <scope>NUCLEOTIDE SEQUENCE [LARGE SCALE GENOMIC DNA]</scope>
    <source>
        <strain evidence="2 3">YOKOZUNA-1</strain>
    </source>
</reference>
<feature type="region of interest" description="Disordered" evidence="1">
    <location>
        <begin position="199"/>
        <end position="224"/>
    </location>
</feature>
<feature type="compositionally biased region" description="Basic and acidic residues" evidence="1">
    <location>
        <begin position="100"/>
        <end position="113"/>
    </location>
</feature>
<organism evidence="2 3">
    <name type="scientific">Ramazzottius varieornatus</name>
    <name type="common">Water bear</name>
    <name type="synonym">Tardigrade</name>
    <dbReference type="NCBI Taxonomy" id="947166"/>
    <lineage>
        <taxon>Eukaryota</taxon>
        <taxon>Metazoa</taxon>
        <taxon>Ecdysozoa</taxon>
        <taxon>Tardigrada</taxon>
        <taxon>Eutardigrada</taxon>
        <taxon>Parachela</taxon>
        <taxon>Hypsibioidea</taxon>
        <taxon>Ramazzottiidae</taxon>
        <taxon>Ramazzottius</taxon>
    </lineage>
</organism>
<dbReference type="OrthoDB" id="10554800at2759"/>
<sequence length="484" mass="52174">MQATLSFVMTTRNFQMSLVALSIALLGLVALREVTGDFVPSLDGSSPGGPAKAVAQEILQIIQLNNTSDKDGVAKPARSVRSLSSTSEFEEASDPNRSSKSKDSSSGHEKNYTDETKKIKATLLRMLGDAKFVDLKHARLFGEVIGEIAVNAKHQDSISSSTVQTSSNNSTRSTLSQKAAERIIVPVGTALAEVLVEKRPPKDADTTPDVNDEALQSKGPLGAALGTVEKAAPAPEESRKAFPTAPEIHTTIEHGINFVIDSQNTDNQSLHDAHSLANQIHLQELAVCGHLILNKALHPSDYLSAVGAGVSTVIDMASVHGKKGNVTKEQVTPLLQQWIASYVKIELILNEQNITREVEDNVAFLADEVANYTAGDIYRLMDKSVFPEKALQELSMASGHYAKALWNIRVLNLGSLIVLRVPPSQIVFTLEEELSSLIPPAWLEFGDGDVNEALAVYHRVNRASSRETPGNGTDVATQSDDIDD</sequence>
<name>A0A1D1USG4_RAMVA</name>
<dbReference type="AlphaFoldDB" id="A0A1D1USG4"/>
<protein>
    <submittedName>
        <fullName evidence="2">Uncharacterized protein</fullName>
    </submittedName>
</protein>